<name>A0A2X0K7F4_9ACTN</name>
<organism evidence="5 6">
    <name type="scientific">Streptacidiphilus pinicola</name>
    <dbReference type="NCBI Taxonomy" id="2219663"/>
    <lineage>
        <taxon>Bacteria</taxon>
        <taxon>Bacillati</taxon>
        <taxon>Actinomycetota</taxon>
        <taxon>Actinomycetes</taxon>
        <taxon>Kitasatosporales</taxon>
        <taxon>Streptomycetaceae</taxon>
        <taxon>Streptacidiphilus</taxon>
    </lineage>
</organism>
<dbReference type="PANTHER" id="PTHR43537:SF24">
    <property type="entry name" value="GLUCONATE OPERON TRANSCRIPTIONAL REPRESSOR"/>
    <property type="match status" value="1"/>
</dbReference>
<protein>
    <recommendedName>
        <fullName evidence="4">GntR C-terminal domain-containing protein</fullName>
    </recommendedName>
</protein>
<dbReference type="Proteomes" id="UP000248889">
    <property type="component" value="Unassembled WGS sequence"/>
</dbReference>
<evidence type="ECO:0000313" key="5">
    <source>
        <dbReference type="EMBL" id="RAG83459.1"/>
    </source>
</evidence>
<comment type="caution">
    <text evidence="5">The sequence shown here is derived from an EMBL/GenBank/DDBJ whole genome shotgun (WGS) entry which is preliminary data.</text>
</comment>
<accession>A0A2X0K7F4</accession>
<dbReference type="InterPro" id="IPR008920">
    <property type="entry name" value="TF_FadR/GntR_C"/>
</dbReference>
<sequence length="144" mass="15888">MEYREAIEATTARLAAERGSTADRRALLQLLDEPVADLADYHRLDSRFHLGLGAAAGNEVLQEAVARARTEMFVGGNALWLQADWHLVYPPERDLGQVFREEHLGIALAVLAGDAARAEEGMRAHLREAHTQFLVLLDRFASAG</sequence>
<evidence type="ECO:0000256" key="1">
    <source>
        <dbReference type="ARBA" id="ARBA00023015"/>
    </source>
</evidence>
<dbReference type="SUPFAM" id="SSF48008">
    <property type="entry name" value="GntR ligand-binding domain-like"/>
    <property type="match status" value="1"/>
</dbReference>
<keyword evidence="6" id="KW-1185">Reference proteome</keyword>
<keyword evidence="3" id="KW-0804">Transcription</keyword>
<dbReference type="InterPro" id="IPR011711">
    <property type="entry name" value="GntR_C"/>
</dbReference>
<evidence type="ECO:0000256" key="2">
    <source>
        <dbReference type="ARBA" id="ARBA00023125"/>
    </source>
</evidence>
<dbReference type="Pfam" id="PF07729">
    <property type="entry name" value="FCD"/>
    <property type="match status" value="1"/>
</dbReference>
<gene>
    <name evidence="5" type="ORF">DN069_22150</name>
</gene>
<evidence type="ECO:0000256" key="3">
    <source>
        <dbReference type="ARBA" id="ARBA00023163"/>
    </source>
</evidence>
<feature type="domain" description="GntR C-terminal" evidence="4">
    <location>
        <begin position="1"/>
        <end position="128"/>
    </location>
</feature>
<dbReference type="AlphaFoldDB" id="A0A2X0K7F4"/>
<dbReference type="GO" id="GO:0003677">
    <property type="term" value="F:DNA binding"/>
    <property type="evidence" value="ECO:0007669"/>
    <property type="project" value="UniProtKB-KW"/>
</dbReference>
<dbReference type="EMBL" id="QKYN01000087">
    <property type="protein sequence ID" value="RAG83459.1"/>
    <property type="molecule type" value="Genomic_DNA"/>
</dbReference>
<proteinExistence type="predicted"/>
<reference evidence="5 6" key="1">
    <citation type="submission" date="2018-06" db="EMBL/GenBank/DDBJ databases">
        <title>Streptacidiphilus pinicola sp. nov., isolated from pine grove soil.</title>
        <authorList>
            <person name="Roh S.G."/>
            <person name="Park S."/>
            <person name="Kim M.-K."/>
            <person name="Yun B.-R."/>
            <person name="Park J."/>
            <person name="Kim M.J."/>
            <person name="Kim Y.S."/>
            <person name="Kim S.B."/>
        </authorList>
    </citation>
    <scope>NUCLEOTIDE SEQUENCE [LARGE SCALE GENOMIC DNA]</scope>
    <source>
        <strain evidence="5 6">MMS16-CNU450</strain>
    </source>
</reference>
<keyword evidence="2" id="KW-0238">DNA-binding</keyword>
<keyword evidence="1" id="KW-0805">Transcription regulation</keyword>
<dbReference type="PANTHER" id="PTHR43537">
    <property type="entry name" value="TRANSCRIPTIONAL REGULATOR, GNTR FAMILY"/>
    <property type="match status" value="1"/>
</dbReference>
<evidence type="ECO:0000313" key="6">
    <source>
        <dbReference type="Proteomes" id="UP000248889"/>
    </source>
</evidence>
<evidence type="ECO:0000259" key="4">
    <source>
        <dbReference type="SMART" id="SM00895"/>
    </source>
</evidence>
<dbReference type="SMART" id="SM00895">
    <property type="entry name" value="FCD"/>
    <property type="match status" value="1"/>
</dbReference>
<dbReference type="Gene3D" id="1.20.120.530">
    <property type="entry name" value="GntR ligand-binding domain-like"/>
    <property type="match status" value="1"/>
</dbReference>